<feature type="domain" description="UspA" evidence="2">
    <location>
        <begin position="8"/>
        <end position="161"/>
    </location>
</feature>
<protein>
    <submittedName>
        <fullName evidence="3">Universal stress protein</fullName>
    </submittedName>
</protein>
<dbReference type="Proteomes" id="UP001160519">
    <property type="component" value="Unassembled WGS sequence"/>
</dbReference>
<dbReference type="AlphaFoldDB" id="A0AA43Q4Y0"/>
<keyword evidence="4" id="KW-1185">Reference proteome</keyword>
<evidence type="ECO:0000313" key="4">
    <source>
        <dbReference type="Proteomes" id="UP001160519"/>
    </source>
</evidence>
<dbReference type="SUPFAM" id="SSF52402">
    <property type="entry name" value="Adenine nucleotide alpha hydrolases-like"/>
    <property type="match status" value="2"/>
</dbReference>
<evidence type="ECO:0000256" key="1">
    <source>
        <dbReference type="ARBA" id="ARBA00008791"/>
    </source>
</evidence>
<proteinExistence type="inferred from homology"/>
<evidence type="ECO:0000259" key="2">
    <source>
        <dbReference type="Pfam" id="PF00582"/>
    </source>
</evidence>
<dbReference type="PANTHER" id="PTHR46268">
    <property type="entry name" value="STRESS RESPONSE PROTEIN NHAX"/>
    <property type="match status" value="1"/>
</dbReference>
<organism evidence="3 4">
    <name type="scientific">Candidatus Methylobacter titanis</name>
    <dbReference type="NCBI Taxonomy" id="3053457"/>
    <lineage>
        <taxon>Bacteria</taxon>
        <taxon>Pseudomonadati</taxon>
        <taxon>Pseudomonadota</taxon>
        <taxon>Gammaproteobacteria</taxon>
        <taxon>Methylococcales</taxon>
        <taxon>Methylococcaceae</taxon>
        <taxon>Methylobacter</taxon>
    </lineage>
</organism>
<dbReference type="InterPro" id="IPR006015">
    <property type="entry name" value="Universal_stress_UspA"/>
</dbReference>
<accession>A0AA43Q4Y0</accession>
<comment type="caution">
    <text evidence="3">The sequence shown here is derived from an EMBL/GenBank/DDBJ whole genome shotgun (WGS) entry which is preliminary data.</text>
</comment>
<sequence length="289" mass="31544">MNITTNLVLACIDGSVLSEAVCDYAAWIAQRVDAPLKLLHTIDHHPETAALSDLSGNIGLDSQDHLLEEITNVEQQRSKLRLKQGKLLLQAAKERVIQAGIADPITNQRHGSLVESLIELEDSIRVLVIGVRGKVHENQPDQIGAKLESIIRSLHKPVLVVNDTFKAPQRIMIAYDGSKAAEKAVDMVAASPLYKGLTCHLVYVSKDNTAIESLLEAAASKLTKAGGIEVITKILPGKPDQALCEYQDKHAIDLTVMGAFSHARIHDLLLGSFTAKMLMHTQKPLLLLR</sequence>
<dbReference type="CDD" id="cd00293">
    <property type="entry name" value="USP-like"/>
    <property type="match status" value="2"/>
</dbReference>
<dbReference type="Pfam" id="PF00582">
    <property type="entry name" value="Usp"/>
    <property type="match status" value="2"/>
</dbReference>
<feature type="domain" description="UspA" evidence="2">
    <location>
        <begin position="169"/>
        <end position="289"/>
    </location>
</feature>
<name>A0AA43Q4Y0_9GAMM</name>
<gene>
    <name evidence="3" type="ORF">PSU93_05160</name>
</gene>
<dbReference type="PANTHER" id="PTHR46268:SF6">
    <property type="entry name" value="UNIVERSAL STRESS PROTEIN UP12"/>
    <property type="match status" value="1"/>
</dbReference>
<dbReference type="PRINTS" id="PR01438">
    <property type="entry name" value="UNVRSLSTRESS"/>
</dbReference>
<evidence type="ECO:0000313" key="3">
    <source>
        <dbReference type="EMBL" id="MDI1230522.1"/>
    </source>
</evidence>
<dbReference type="EMBL" id="JAQSDF010000010">
    <property type="protein sequence ID" value="MDI1230522.1"/>
    <property type="molecule type" value="Genomic_DNA"/>
</dbReference>
<comment type="similarity">
    <text evidence="1">Belongs to the universal stress protein A family.</text>
</comment>
<dbReference type="Gene3D" id="3.40.50.12370">
    <property type="match status" value="1"/>
</dbReference>
<dbReference type="InterPro" id="IPR006016">
    <property type="entry name" value="UspA"/>
</dbReference>
<reference evidence="3" key="1">
    <citation type="submission" date="2023-01" db="EMBL/GenBank/DDBJ databases">
        <title>Biogeochemical cycle of methane in antarctic sediments.</title>
        <authorList>
            <person name="Roldan D.M."/>
            <person name="Menes R.J."/>
        </authorList>
    </citation>
    <scope>NUCLEOTIDE SEQUENCE [LARGE SCALE GENOMIC DNA]</scope>
    <source>
        <strain evidence="3">K-2018 MAG008</strain>
    </source>
</reference>